<protein>
    <submittedName>
        <fullName evidence="1">Uncharacterized protein</fullName>
    </submittedName>
</protein>
<reference evidence="1" key="1">
    <citation type="journal article" date="2017" name="Nature">
        <title>The sunflower genome provides insights into oil metabolism, flowering and Asterid evolution.</title>
        <authorList>
            <person name="Badouin H."/>
            <person name="Gouzy J."/>
            <person name="Grassa C.J."/>
            <person name="Murat F."/>
            <person name="Staton S.E."/>
            <person name="Cottret L."/>
            <person name="Lelandais-Briere C."/>
            <person name="Owens G.L."/>
            <person name="Carrere S."/>
            <person name="Mayjonade B."/>
            <person name="Legrand L."/>
            <person name="Gill N."/>
            <person name="Kane N.C."/>
            <person name="Bowers J.E."/>
            <person name="Hubner S."/>
            <person name="Bellec A."/>
            <person name="Berard A."/>
            <person name="Berges H."/>
            <person name="Blanchet N."/>
            <person name="Boniface M.C."/>
            <person name="Brunel D."/>
            <person name="Catrice O."/>
            <person name="Chaidir N."/>
            <person name="Claudel C."/>
            <person name="Donnadieu C."/>
            <person name="Faraut T."/>
            <person name="Fievet G."/>
            <person name="Helmstetter N."/>
            <person name="King M."/>
            <person name="Knapp S.J."/>
            <person name="Lai Z."/>
            <person name="Le Paslier M.C."/>
            <person name="Lippi Y."/>
            <person name="Lorenzon L."/>
            <person name="Mandel J.R."/>
            <person name="Marage G."/>
            <person name="Marchand G."/>
            <person name="Marquand E."/>
            <person name="Bret-Mestries E."/>
            <person name="Morien E."/>
            <person name="Nambeesan S."/>
            <person name="Nguyen T."/>
            <person name="Pegot-Espagnet P."/>
            <person name="Pouilly N."/>
            <person name="Raftis F."/>
            <person name="Sallet E."/>
            <person name="Schiex T."/>
            <person name="Thomas J."/>
            <person name="Vandecasteele C."/>
            <person name="Vares D."/>
            <person name="Vear F."/>
            <person name="Vautrin S."/>
            <person name="Crespi M."/>
            <person name="Mangin B."/>
            <person name="Burke J.M."/>
            <person name="Salse J."/>
            <person name="Munos S."/>
            <person name="Vincourt P."/>
            <person name="Rieseberg L.H."/>
            <person name="Langlade N.B."/>
        </authorList>
    </citation>
    <scope>NUCLEOTIDE SEQUENCE</scope>
    <source>
        <tissue evidence="1">Leaves</tissue>
    </source>
</reference>
<gene>
    <name evidence="1" type="ORF">HanXRQr2_Chr04g0164551</name>
</gene>
<proteinExistence type="predicted"/>
<dbReference type="Gramene" id="mRNA:HanXRQr2_Chr04g0164551">
    <property type="protein sequence ID" value="CDS:HanXRQr2_Chr04g0164551.1"/>
    <property type="gene ID" value="HanXRQr2_Chr04g0164551"/>
</dbReference>
<evidence type="ECO:0000313" key="1">
    <source>
        <dbReference type="EMBL" id="KAF5810032.1"/>
    </source>
</evidence>
<name>A0A9K3J888_HELAN</name>
<evidence type="ECO:0000313" key="2">
    <source>
        <dbReference type="Proteomes" id="UP000215914"/>
    </source>
</evidence>
<accession>A0A9K3J888</accession>
<sequence>MEHRPCVVATVDVLLACDDQSTRNTLELSLDYWNGRLTRHTWLEEPRSTKKEEIY</sequence>
<dbReference type="Proteomes" id="UP000215914">
    <property type="component" value="Unassembled WGS sequence"/>
</dbReference>
<dbReference type="AlphaFoldDB" id="A0A9K3J888"/>
<organism evidence="1 2">
    <name type="scientific">Helianthus annuus</name>
    <name type="common">Common sunflower</name>
    <dbReference type="NCBI Taxonomy" id="4232"/>
    <lineage>
        <taxon>Eukaryota</taxon>
        <taxon>Viridiplantae</taxon>
        <taxon>Streptophyta</taxon>
        <taxon>Embryophyta</taxon>
        <taxon>Tracheophyta</taxon>
        <taxon>Spermatophyta</taxon>
        <taxon>Magnoliopsida</taxon>
        <taxon>eudicotyledons</taxon>
        <taxon>Gunneridae</taxon>
        <taxon>Pentapetalae</taxon>
        <taxon>asterids</taxon>
        <taxon>campanulids</taxon>
        <taxon>Asterales</taxon>
        <taxon>Asteraceae</taxon>
        <taxon>Asteroideae</taxon>
        <taxon>Heliantheae alliance</taxon>
        <taxon>Heliantheae</taxon>
        <taxon>Helianthus</taxon>
    </lineage>
</organism>
<dbReference type="EMBL" id="MNCJ02000319">
    <property type="protein sequence ID" value="KAF5810032.1"/>
    <property type="molecule type" value="Genomic_DNA"/>
</dbReference>
<reference evidence="1" key="2">
    <citation type="submission" date="2020-06" db="EMBL/GenBank/DDBJ databases">
        <title>Helianthus annuus Genome sequencing and assembly Release 2.</title>
        <authorList>
            <person name="Gouzy J."/>
            <person name="Langlade N."/>
            <person name="Munos S."/>
        </authorList>
    </citation>
    <scope>NUCLEOTIDE SEQUENCE</scope>
    <source>
        <tissue evidence="1">Leaves</tissue>
    </source>
</reference>
<keyword evidence="2" id="KW-1185">Reference proteome</keyword>
<comment type="caution">
    <text evidence="1">The sequence shown here is derived from an EMBL/GenBank/DDBJ whole genome shotgun (WGS) entry which is preliminary data.</text>
</comment>